<evidence type="ECO:0000256" key="2">
    <source>
        <dbReference type="ARBA" id="ARBA00022487"/>
    </source>
</evidence>
<dbReference type="SUPFAM" id="SSF53474">
    <property type="entry name" value="alpha/beta-Hydrolases"/>
    <property type="match status" value="1"/>
</dbReference>
<dbReference type="InterPro" id="IPR000675">
    <property type="entry name" value="Cutinase/axe"/>
</dbReference>
<keyword evidence="7" id="KW-1185">Reference proteome</keyword>
<protein>
    <submittedName>
        <fullName evidence="6">Cutinase family protein</fullName>
    </submittedName>
</protein>
<dbReference type="Pfam" id="PF01083">
    <property type="entry name" value="Cutinase"/>
    <property type="match status" value="1"/>
</dbReference>
<dbReference type="SMART" id="SM01110">
    <property type="entry name" value="Cutinase"/>
    <property type="match status" value="1"/>
</dbReference>
<dbReference type="InterPro" id="IPR029058">
    <property type="entry name" value="AB_hydrolase_fold"/>
</dbReference>
<dbReference type="Proteomes" id="UP001582793">
    <property type="component" value="Unassembled WGS sequence"/>
</dbReference>
<dbReference type="RefSeq" id="WP_364207280.1">
    <property type="nucleotide sequence ID" value="NZ_JBCGDC010000003.1"/>
</dbReference>
<evidence type="ECO:0000256" key="1">
    <source>
        <dbReference type="ARBA" id="ARBA00007534"/>
    </source>
</evidence>
<comment type="similarity">
    <text evidence="1">Belongs to the cutinase family.</text>
</comment>
<reference evidence="6 7" key="1">
    <citation type="submission" date="2024-04" db="EMBL/GenBank/DDBJ databases">
        <title>Polymorphospora sp. isolated from Baiyangdian Lake in Xiong'an New Area.</title>
        <authorList>
            <person name="Zhang X."/>
            <person name="Liu J."/>
        </authorList>
    </citation>
    <scope>NUCLEOTIDE SEQUENCE [LARGE SCALE GENOMIC DNA]</scope>
    <source>
        <strain evidence="6 7">2-325</strain>
    </source>
</reference>
<keyword evidence="4" id="KW-1015">Disulfide bond</keyword>
<dbReference type="Gene3D" id="3.40.50.1820">
    <property type="entry name" value="alpha/beta hydrolase"/>
    <property type="match status" value="1"/>
</dbReference>
<keyword evidence="5" id="KW-0732">Signal</keyword>
<evidence type="ECO:0000313" key="7">
    <source>
        <dbReference type="Proteomes" id="UP001582793"/>
    </source>
</evidence>
<dbReference type="EMBL" id="JBCGDC010000003">
    <property type="protein sequence ID" value="MFB6391837.1"/>
    <property type="molecule type" value="Genomic_DNA"/>
</dbReference>
<name>A0ABV5CIM7_9ACTN</name>
<gene>
    <name evidence="6" type="ORF">AAFH96_01790</name>
</gene>
<keyword evidence="2" id="KW-0719">Serine esterase</keyword>
<accession>A0ABV5CIM7</accession>
<evidence type="ECO:0000256" key="4">
    <source>
        <dbReference type="ARBA" id="ARBA00023157"/>
    </source>
</evidence>
<dbReference type="PANTHER" id="PTHR33630:SF9">
    <property type="entry name" value="CUTINASE 4"/>
    <property type="match status" value="1"/>
</dbReference>
<organism evidence="6 7">
    <name type="scientific">Polymorphospora lycopeni</name>
    <dbReference type="NCBI Taxonomy" id="3140240"/>
    <lineage>
        <taxon>Bacteria</taxon>
        <taxon>Bacillati</taxon>
        <taxon>Actinomycetota</taxon>
        <taxon>Actinomycetes</taxon>
        <taxon>Micromonosporales</taxon>
        <taxon>Micromonosporaceae</taxon>
        <taxon>Polymorphospora</taxon>
    </lineage>
</organism>
<feature type="chain" id="PRO_5047223433" evidence="5">
    <location>
        <begin position="38"/>
        <end position="256"/>
    </location>
</feature>
<dbReference type="PANTHER" id="PTHR33630">
    <property type="entry name" value="CUTINASE RV1984C-RELATED-RELATED"/>
    <property type="match status" value="1"/>
</dbReference>
<evidence type="ECO:0000256" key="3">
    <source>
        <dbReference type="ARBA" id="ARBA00022801"/>
    </source>
</evidence>
<feature type="signal peptide" evidence="5">
    <location>
        <begin position="1"/>
        <end position="37"/>
    </location>
</feature>
<keyword evidence="3" id="KW-0378">Hydrolase</keyword>
<sequence length="256" mass="26558">MRQSRQAGRRPSTTGLRRVATAAGMALASVAAGTAVAVPAQAVSSSATCPRVIVIGVRGTDEAAGSGGGSYDYATGGFGSRLNLTSSVVTGTSLTARRTGLKYPAKAIAPIYPISQGQGTTNLKNLVTSLGTTCSSSTRFVLVGYSQGAHVIGDALASDSGNRIAATYRNRIAAVVFFGDPTYRAGEPFNAGTGTRNGTWPRAVGVLSEFNSRLRSYCYAGDRWCQNISDPNDVHGTRYQTSAVQTAAQSFVLSKL</sequence>
<comment type="caution">
    <text evidence="6">The sequence shown here is derived from an EMBL/GenBank/DDBJ whole genome shotgun (WGS) entry which is preliminary data.</text>
</comment>
<evidence type="ECO:0000313" key="6">
    <source>
        <dbReference type="EMBL" id="MFB6391837.1"/>
    </source>
</evidence>
<evidence type="ECO:0000256" key="5">
    <source>
        <dbReference type="SAM" id="SignalP"/>
    </source>
</evidence>
<proteinExistence type="inferred from homology"/>